<name>A0A9D5BHA2_PEA</name>
<sequence>MPATRLCCHPEVLWAQRSDKVYLTASVKCEPHGLFTFTASTALPWNFMDQLNLSLLVKMMKAVMLKECYVSESLASLL</sequence>
<comment type="caution">
    <text evidence="1">The sequence shown here is derived from an EMBL/GenBank/DDBJ whole genome shotgun (WGS) entry which is preliminary data.</text>
</comment>
<evidence type="ECO:0000313" key="1">
    <source>
        <dbReference type="EMBL" id="KAI5443635.1"/>
    </source>
</evidence>
<keyword evidence="2" id="KW-1185">Reference proteome</keyword>
<accession>A0A9D5BHA2</accession>
<proteinExistence type="predicted"/>
<gene>
    <name evidence="1" type="ORF">KIW84_012326</name>
</gene>
<dbReference type="Proteomes" id="UP001058974">
    <property type="component" value="Chromosome 1"/>
</dbReference>
<dbReference type="AlphaFoldDB" id="A0A9D5BHA2"/>
<evidence type="ECO:0000313" key="2">
    <source>
        <dbReference type="Proteomes" id="UP001058974"/>
    </source>
</evidence>
<dbReference type="EMBL" id="JAMSHJ010000001">
    <property type="protein sequence ID" value="KAI5443635.1"/>
    <property type="molecule type" value="Genomic_DNA"/>
</dbReference>
<reference evidence="1 2" key="1">
    <citation type="journal article" date="2022" name="Nat. Genet.">
        <title>Improved pea reference genome and pan-genome highlight genomic features and evolutionary characteristics.</title>
        <authorList>
            <person name="Yang T."/>
            <person name="Liu R."/>
            <person name="Luo Y."/>
            <person name="Hu S."/>
            <person name="Wang D."/>
            <person name="Wang C."/>
            <person name="Pandey M.K."/>
            <person name="Ge S."/>
            <person name="Xu Q."/>
            <person name="Li N."/>
            <person name="Li G."/>
            <person name="Huang Y."/>
            <person name="Saxena R.K."/>
            <person name="Ji Y."/>
            <person name="Li M."/>
            <person name="Yan X."/>
            <person name="He Y."/>
            <person name="Liu Y."/>
            <person name="Wang X."/>
            <person name="Xiang C."/>
            <person name="Varshney R.K."/>
            <person name="Ding H."/>
            <person name="Gao S."/>
            <person name="Zong X."/>
        </authorList>
    </citation>
    <scope>NUCLEOTIDE SEQUENCE [LARGE SCALE GENOMIC DNA]</scope>
    <source>
        <strain evidence="1 2">cv. Zhongwan 6</strain>
    </source>
</reference>
<dbReference type="Gramene" id="Psat01G0232600-T1">
    <property type="protein sequence ID" value="KAI5443635.1"/>
    <property type="gene ID" value="KIW84_012326"/>
</dbReference>
<protein>
    <submittedName>
        <fullName evidence="1">Uncharacterized protein</fullName>
    </submittedName>
</protein>
<organism evidence="1 2">
    <name type="scientific">Pisum sativum</name>
    <name type="common">Garden pea</name>
    <name type="synonym">Lathyrus oleraceus</name>
    <dbReference type="NCBI Taxonomy" id="3888"/>
    <lineage>
        <taxon>Eukaryota</taxon>
        <taxon>Viridiplantae</taxon>
        <taxon>Streptophyta</taxon>
        <taxon>Embryophyta</taxon>
        <taxon>Tracheophyta</taxon>
        <taxon>Spermatophyta</taxon>
        <taxon>Magnoliopsida</taxon>
        <taxon>eudicotyledons</taxon>
        <taxon>Gunneridae</taxon>
        <taxon>Pentapetalae</taxon>
        <taxon>rosids</taxon>
        <taxon>fabids</taxon>
        <taxon>Fabales</taxon>
        <taxon>Fabaceae</taxon>
        <taxon>Papilionoideae</taxon>
        <taxon>50 kb inversion clade</taxon>
        <taxon>NPAAA clade</taxon>
        <taxon>Hologalegina</taxon>
        <taxon>IRL clade</taxon>
        <taxon>Fabeae</taxon>
        <taxon>Lathyrus</taxon>
    </lineage>
</organism>